<proteinExistence type="predicted"/>
<dbReference type="Proteomes" id="UP001283361">
    <property type="component" value="Unassembled WGS sequence"/>
</dbReference>
<accession>A0AAE1E4L9</accession>
<reference evidence="1" key="1">
    <citation type="journal article" date="2023" name="G3 (Bethesda)">
        <title>A reference genome for the long-term kleptoplast-retaining sea slug Elysia crispata morphotype clarki.</title>
        <authorList>
            <person name="Eastman K.E."/>
            <person name="Pendleton A.L."/>
            <person name="Shaikh M.A."/>
            <person name="Suttiyut T."/>
            <person name="Ogas R."/>
            <person name="Tomko P."/>
            <person name="Gavelis G."/>
            <person name="Widhalm J.R."/>
            <person name="Wisecaver J.H."/>
        </authorList>
    </citation>
    <scope>NUCLEOTIDE SEQUENCE</scope>
    <source>
        <strain evidence="1">ECLA1</strain>
    </source>
</reference>
<keyword evidence="2" id="KW-1185">Reference proteome</keyword>
<sequence>MTIFVYISRQPRQRRCHAQCKSVKSGVISTGPVLSLRGADKHVTSKVTVPGQNGRYPDVTGNFKHGAIFGSVGRTIG</sequence>
<evidence type="ECO:0000313" key="2">
    <source>
        <dbReference type="Proteomes" id="UP001283361"/>
    </source>
</evidence>
<protein>
    <submittedName>
        <fullName evidence="1">Uncharacterized protein</fullName>
    </submittedName>
</protein>
<dbReference type="EMBL" id="JAWDGP010001132">
    <property type="protein sequence ID" value="KAK3794204.1"/>
    <property type="molecule type" value="Genomic_DNA"/>
</dbReference>
<dbReference type="AlphaFoldDB" id="A0AAE1E4L9"/>
<gene>
    <name evidence="1" type="ORF">RRG08_049604</name>
</gene>
<organism evidence="1 2">
    <name type="scientific">Elysia crispata</name>
    <name type="common">lettuce slug</name>
    <dbReference type="NCBI Taxonomy" id="231223"/>
    <lineage>
        <taxon>Eukaryota</taxon>
        <taxon>Metazoa</taxon>
        <taxon>Spiralia</taxon>
        <taxon>Lophotrochozoa</taxon>
        <taxon>Mollusca</taxon>
        <taxon>Gastropoda</taxon>
        <taxon>Heterobranchia</taxon>
        <taxon>Euthyneura</taxon>
        <taxon>Panpulmonata</taxon>
        <taxon>Sacoglossa</taxon>
        <taxon>Placobranchoidea</taxon>
        <taxon>Plakobranchidae</taxon>
        <taxon>Elysia</taxon>
    </lineage>
</organism>
<name>A0AAE1E4L9_9GAST</name>
<comment type="caution">
    <text evidence="1">The sequence shown here is derived from an EMBL/GenBank/DDBJ whole genome shotgun (WGS) entry which is preliminary data.</text>
</comment>
<evidence type="ECO:0000313" key="1">
    <source>
        <dbReference type="EMBL" id="KAK3794204.1"/>
    </source>
</evidence>